<organism evidence="2 3">
    <name type="scientific">candidate division MSBL1 archaeon SCGC-AAA259I07</name>
    <dbReference type="NCBI Taxonomy" id="1698266"/>
    <lineage>
        <taxon>Archaea</taxon>
        <taxon>Methanobacteriati</taxon>
        <taxon>Methanobacteriota</taxon>
        <taxon>candidate division MSBL1</taxon>
    </lineage>
</organism>
<name>A0A133ULJ5_9EURY</name>
<accession>A0A133ULJ5</accession>
<keyword evidence="1" id="KW-1133">Transmembrane helix</keyword>
<dbReference type="EMBL" id="LHXQ01000019">
    <property type="protein sequence ID" value="KXA94986.1"/>
    <property type="molecule type" value="Genomic_DNA"/>
</dbReference>
<dbReference type="Proteomes" id="UP000070155">
    <property type="component" value="Unassembled WGS sequence"/>
</dbReference>
<feature type="transmembrane region" description="Helical" evidence="1">
    <location>
        <begin position="6"/>
        <end position="24"/>
    </location>
</feature>
<comment type="caution">
    <text evidence="2">The sequence shown here is derived from an EMBL/GenBank/DDBJ whole genome shotgun (WGS) entry which is preliminary data.</text>
</comment>
<protein>
    <submittedName>
        <fullName evidence="2">Uncharacterized protein</fullName>
    </submittedName>
</protein>
<dbReference type="InterPro" id="IPR058349">
    <property type="entry name" value="DUF8036"/>
</dbReference>
<feature type="transmembrane region" description="Helical" evidence="1">
    <location>
        <begin position="31"/>
        <end position="53"/>
    </location>
</feature>
<reference evidence="2 3" key="1">
    <citation type="journal article" date="2016" name="Sci. Rep.">
        <title>Metabolic traits of an uncultured archaeal lineage -MSBL1- from brine pools of the Red Sea.</title>
        <authorList>
            <person name="Mwirichia R."/>
            <person name="Alam I."/>
            <person name="Rashid M."/>
            <person name="Vinu M."/>
            <person name="Ba-Alawi W."/>
            <person name="Anthony Kamau A."/>
            <person name="Kamanda Ngugi D."/>
            <person name="Goker M."/>
            <person name="Klenk H.P."/>
            <person name="Bajic V."/>
            <person name="Stingl U."/>
        </authorList>
    </citation>
    <scope>NUCLEOTIDE SEQUENCE [LARGE SCALE GENOMIC DNA]</scope>
    <source>
        <strain evidence="2">SCGC-AAA259I07</strain>
    </source>
</reference>
<keyword evidence="1" id="KW-0472">Membrane</keyword>
<evidence type="ECO:0000313" key="2">
    <source>
        <dbReference type="EMBL" id="KXA94986.1"/>
    </source>
</evidence>
<gene>
    <name evidence="2" type="ORF">AKJ36_01780</name>
</gene>
<sequence length="89" mass="9978">MKTLITTFNTVIIGALLANYISIYREIRSKFTLSLIVFSVALLLFAVSSNPLIPFFLNFHPGPTLGLFTFLPNIFASIAVLMLLYLSYE</sequence>
<dbReference type="Pfam" id="PF26119">
    <property type="entry name" value="DUF8036"/>
    <property type="match status" value="1"/>
</dbReference>
<keyword evidence="1" id="KW-0812">Transmembrane</keyword>
<keyword evidence="3" id="KW-1185">Reference proteome</keyword>
<dbReference type="AlphaFoldDB" id="A0A133ULJ5"/>
<feature type="transmembrane region" description="Helical" evidence="1">
    <location>
        <begin position="65"/>
        <end position="86"/>
    </location>
</feature>
<evidence type="ECO:0000256" key="1">
    <source>
        <dbReference type="SAM" id="Phobius"/>
    </source>
</evidence>
<proteinExistence type="predicted"/>
<evidence type="ECO:0000313" key="3">
    <source>
        <dbReference type="Proteomes" id="UP000070155"/>
    </source>
</evidence>